<comment type="subunit">
    <text evidence="4">Part of the Bam complex.</text>
</comment>
<dbReference type="PANTHER" id="PTHR34512">
    <property type="entry name" value="CELL SURFACE PROTEIN"/>
    <property type="match status" value="1"/>
</dbReference>
<dbReference type="NCBIfam" id="TIGR03300">
    <property type="entry name" value="assembly_YfgL"/>
    <property type="match status" value="1"/>
</dbReference>
<dbReference type="Pfam" id="PF13360">
    <property type="entry name" value="PQQ_2"/>
    <property type="match status" value="1"/>
</dbReference>
<keyword evidence="1 4" id="KW-0732">Signal</keyword>
<evidence type="ECO:0000313" key="7">
    <source>
        <dbReference type="Proteomes" id="UP000254771"/>
    </source>
</evidence>
<dbReference type="InterPro" id="IPR002372">
    <property type="entry name" value="PQQ_rpt_dom"/>
</dbReference>
<comment type="subcellular location">
    <subcellularLocation>
        <location evidence="4">Cell outer membrane</location>
        <topology evidence="4">Lipid-anchor</topology>
    </subcellularLocation>
</comment>
<evidence type="ECO:0000259" key="5">
    <source>
        <dbReference type="Pfam" id="PF13360"/>
    </source>
</evidence>
<dbReference type="AlphaFoldDB" id="A0A370DRW7"/>
<dbReference type="SMART" id="SM00564">
    <property type="entry name" value="PQQ"/>
    <property type="match status" value="7"/>
</dbReference>
<dbReference type="SUPFAM" id="SSF50998">
    <property type="entry name" value="Quinoprotein alcohol dehydrogenase-like"/>
    <property type="match status" value="1"/>
</dbReference>
<keyword evidence="2 4" id="KW-0472">Membrane</keyword>
<dbReference type="GO" id="GO:0043165">
    <property type="term" value="P:Gram-negative-bacterium-type cell outer membrane assembly"/>
    <property type="evidence" value="ECO:0007669"/>
    <property type="project" value="UniProtKB-UniRule"/>
</dbReference>
<gene>
    <name evidence="4 6" type="primary">bamB</name>
    <name evidence="6" type="ORF">DIZ78_04740</name>
</gene>
<proteinExistence type="inferred from homology"/>
<reference evidence="6 7" key="1">
    <citation type="journal article" date="2018" name="ISME J.">
        <title>Endosymbiont genomes yield clues of tubeworm success.</title>
        <authorList>
            <person name="Li Y."/>
            <person name="Liles M.R."/>
            <person name="Halanych K.M."/>
        </authorList>
    </citation>
    <scope>NUCLEOTIDE SEQUENCE [LARGE SCALE GENOMIC DNA]</scope>
    <source>
        <strain evidence="6">A1462</strain>
    </source>
</reference>
<dbReference type="InterPro" id="IPR011047">
    <property type="entry name" value="Quinoprotein_ADH-like_sf"/>
</dbReference>
<evidence type="ECO:0000256" key="3">
    <source>
        <dbReference type="ARBA" id="ARBA00023237"/>
    </source>
</evidence>
<feature type="domain" description="Pyrrolo-quinoline quinone repeat" evidence="5">
    <location>
        <begin position="87"/>
        <end position="318"/>
    </location>
</feature>
<keyword evidence="4" id="KW-0449">Lipoprotein</keyword>
<keyword evidence="7" id="KW-1185">Reference proteome</keyword>
<organism evidence="6 7">
    <name type="scientific">endosymbiont of Escarpia spicata</name>
    <dbReference type="NCBI Taxonomy" id="2200908"/>
    <lineage>
        <taxon>Bacteria</taxon>
        <taxon>Pseudomonadati</taxon>
        <taxon>Pseudomonadota</taxon>
        <taxon>Gammaproteobacteria</taxon>
        <taxon>sulfur-oxidizing symbionts</taxon>
    </lineage>
</organism>
<keyword evidence="3 4" id="KW-0998">Cell outer membrane</keyword>
<dbReference type="Proteomes" id="UP000254771">
    <property type="component" value="Unassembled WGS sequence"/>
</dbReference>
<name>A0A370DRW7_9GAMM</name>
<evidence type="ECO:0000256" key="2">
    <source>
        <dbReference type="ARBA" id="ARBA00023136"/>
    </source>
</evidence>
<dbReference type="GO" id="GO:0009279">
    <property type="term" value="C:cell outer membrane"/>
    <property type="evidence" value="ECO:0007669"/>
    <property type="project" value="UniProtKB-SubCell"/>
</dbReference>
<dbReference type="HAMAP" id="MF_00923">
    <property type="entry name" value="OM_assembly_BamB"/>
    <property type="match status" value="1"/>
</dbReference>
<comment type="caution">
    <text evidence="6">The sequence shown here is derived from an EMBL/GenBank/DDBJ whole genome shotgun (WGS) entry which is preliminary data.</text>
</comment>
<dbReference type="Gene3D" id="2.130.10.10">
    <property type="entry name" value="YVTN repeat-like/Quinoprotein amine dehydrogenase"/>
    <property type="match status" value="1"/>
</dbReference>
<comment type="function">
    <text evidence="4">Part of the outer membrane protein assembly complex, which is involved in assembly and insertion of beta-barrel proteins into the outer membrane.</text>
</comment>
<dbReference type="InterPro" id="IPR015943">
    <property type="entry name" value="WD40/YVTN_repeat-like_dom_sf"/>
</dbReference>
<evidence type="ECO:0000313" key="6">
    <source>
        <dbReference type="EMBL" id="RDH87849.1"/>
    </source>
</evidence>
<dbReference type="GO" id="GO:0051205">
    <property type="term" value="P:protein insertion into membrane"/>
    <property type="evidence" value="ECO:0007669"/>
    <property type="project" value="UniProtKB-UniRule"/>
</dbReference>
<dbReference type="EMBL" id="QFXE01000005">
    <property type="protein sequence ID" value="RDH87849.1"/>
    <property type="molecule type" value="Genomic_DNA"/>
</dbReference>
<dbReference type="PROSITE" id="PS51257">
    <property type="entry name" value="PROKAR_LIPOPROTEIN"/>
    <property type="match status" value="1"/>
</dbReference>
<dbReference type="InterPro" id="IPR018391">
    <property type="entry name" value="PQQ_b-propeller_rpt"/>
</dbReference>
<comment type="similarity">
    <text evidence="4">Belongs to the BamB family.</text>
</comment>
<accession>A0A370DRW7</accession>
<sequence length="399" mass="43321">MTIWQWKHPEVVMKRVWFWFFLLSLLSGCSSLFSAKDNADPPAELVDFTEALELETLWQLNVDGTDGKFLAIAPAVADEHLFIADPKGRVVAVDRLNGKRLWDVETKLPVSGGPGAGNGLVLLGTAEAELVALNAADGSEKWRRRVSSEVLSVPAASRGVVVVRTVDGRAAGLSADTGANRWTFDHSEPVLTLRGNSSPIINEDQVFIGFSNGKLAGLSLDSGTANWEATVATAHGRTELERIVDIDSDPVVVEGVVYAASFQGQVAAVSESSGVVLWRRDISVHTGLDADWRQLYVTDDEDSIWALEAGNGATLWQQKALHARKLSAPAIIGNYLVVGDYDGYLHWFSQEDGRMVARIRVGSEGIRAKPQVVDGIVYVFDDSGKLTALRMRLPETEAP</sequence>
<keyword evidence="4" id="KW-0564">Palmitate</keyword>
<dbReference type="CDD" id="cd10276">
    <property type="entry name" value="BamB_YfgL"/>
    <property type="match status" value="1"/>
</dbReference>
<dbReference type="PANTHER" id="PTHR34512:SF30">
    <property type="entry name" value="OUTER MEMBRANE PROTEIN ASSEMBLY FACTOR BAMB"/>
    <property type="match status" value="1"/>
</dbReference>
<evidence type="ECO:0000256" key="1">
    <source>
        <dbReference type="ARBA" id="ARBA00022729"/>
    </source>
</evidence>
<evidence type="ECO:0000256" key="4">
    <source>
        <dbReference type="HAMAP-Rule" id="MF_00923"/>
    </source>
</evidence>
<protein>
    <recommendedName>
        <fullName evidence="4">Outer membrane protein assembly factor BamB</fullName>
    </recommendedName>
</protein>
<dbReference type="InterPro" id="IPR017687">
    <property type="entry name" value="BamB"/>
</dbReference>